<dbReference type="HOGENOM" id="CLU_2462227_0_0_10"/>
<dbReference type="PROSITE" id="PS51257">
    <property type="entry name" value="PROKAR_LIPOPROTEIN"/>
    <property type="match status" value="1"/>
</dbReference>
<proteinExistence type="predicted"/>
<dbReference type="KEGG" id="asl:Aeqsu_2755"/>
<protein>
    <submittedName>
        <fullName evidence="1">Uncharacterized protein</fullName>
    </submittedName>
</protein>
<dbReference type="Proteomes" id="UP000006049">
    <property type="component" value="Chromosome"/>
</dbReference>
<evidence type="ECO:0000313" key="2">
    <source>
        <dbReference type="Proteomes" id="UP000006049"/>
    </source>
</evidence>
<reference evidence="1 2" key="1">
    <citation type="submission" date="2012-06" db="EMBL/GenBank/DDBJ databases">
        <title>The complete genome of Aequorivita sublithincola DSM 14238.</title>
        <authorList>
            <consortium name="US DOE Joint Genome Institute (JGI-PGF)"/>
            <person name="Lucas S."/>
            <person name="Copeland A."/>
            <person name="Lapidus A."/>
            <person name="Goodwin L."/>
            <person name="Pitluck S."/>
            <person name="Peters L."/>
            <person name="Munk A.C.C."/>
            <person name="Kyrpides N."/>
            <person name="Mavromatis K."/>
            <person name="Pagani I."/>
            <person name="Ivanova N."/>
            <person name="Ovchinnikova G."/>
            <person name="Zeytun A."/>
            <person name="Detter J.C."/>
            <person name="Han C."/>
            <person name="Land M."/>
            <person name="Hauser L."/>
            <person name="Markowitz V."/>
            <person name="Cheng J.-F."/>
            <person name="Hugenholtz P."/>
            <person name="Woyke T."/>
            <person name="Wu D."/>
            <person name="Tindall B."/>
            <person name="Faehnrich R."/>
            <person name="Brambilla E."/>
            <person name="Klenk H.-P."/>
            <person name="Eisen J.A."/>
        </authorList>
    </citation>
    <scope>NUCLEOTIDE SEQUENCE [LARGE SCALE GENOMIC DNA]</scope>
    <source>
        <strain evidence="2">DSM 14238 / LMG 21431 / ACAM 643 / 9-3</strain>
    </source>
</reference>
<organism evidence="1 2">
    <name type="scientific">Aequorivita sublithincola (strain DSM 14238 / LMG 21431 / ACAM 643 / 9-3)</name>
    <dbReference type="NCBI Taxonomy" id="746697"/>
    <lineage>
        <taxon>Bacteria</taxon>
        <taxon>Pseudomonadati</taxon>
        <taxon>Bacteroidota</taxon>
        <taxon>Flavobacteriia</taxon>
        <taxon>Flavobacteriales</taxon>
        <taxon>Flavobacteriaceae</taxon>
        <taxon>Aequorivita</taxon>
    </lineage>
</organism>
<name>I3YYY7_AEQSU</name>
<sequence>MNFKKILLLLTFSVSIIFISCNKNDDGDSSRDLQVSLQHVADSVYTVFNDEWDIEKGGIHLYISGPAGTYQASSNISLKPPLQTHTLE</sequence>
<accession>I3YYY7</accession>
<dbReference type="EMBL" id="CP003280">
    <property type="protein sequence ID" value="AFL82205.1"/>
    <property type="molecule type" value="Genomic_DNA"/>
</dbReference>
<gene>
    <name evidence="1" type="ordered locus">Aeqsu_2755</name>
</gene>
<dbReference type="AlphaFoldDB" id="I3YYY7"/>
<evidence type="ECO:0000313" key="1">
    <source>
        <dbReference type="EMBL" id="AFL82205.1"/>
    </source>
</evidence>
<keyword evidence="2" id="KW-1185">Reference proteome</keyword>